<organism evidence="2 3">
    <name type="scientific">Sphingobium terrigena</name>
    <dbReference type="NCBI Taxonomy" id="2304063"/>
    <lineage>
        <taxon>Bacteria</taxon>
        <taxon>Pseudomonadati</taxon>
        <taxon>Pseudomonadota</taxon>
        <taxon>Alphaproteobacteria</taxon>
        <taxon>Sphingomonadales</taxon>
        <taxon>Sphingomonadaceae</taxon>
        <taxon>Sphingobium</taxon>
    </lineage>
</organism>
<dbReference type="Gene3D" id="3.90.226.10">
    <property type="entry name" value="2-enoyl-CoA Hydratase, Chain A, domain 1"/>
    <property type="match status" value="1"/>
</dbReference>
<proteinExistence type="inferred from homology"/>
<dbReference type="CDD" id="cd06558">
    <property type="entry name" value="crotonase-like"/>
    <property type="match status" value="1"/>
</dbReference>
<comment type="similarity">
    <text evidence="1">Belongs to the enoyl-CoA hydratase/isomerase family.</text>
</comment>
<protein>
    <recommendedName>
        <fullName evidence="4">Enoyl-CoA hydratase</fullName>
    </recommendedName>
</protein>
<dbReference type="InterPro" id="IPR014748">
    <property type="entry name" value="Enoyl-CoA_hydra_C"/>
</dbReference>
<evidence type="ECO:0000313" key="2">
    <source>
        <dbReference type="EMBL" id="RJG57870.1"/>
    </source>
</evidence>
<dbReference type="PANTHER" id="PTHR43459:SF1">
    <property type="entry name" value="EG:BACN32G11.4 PROTEIN"/>
    <property type="match status" value="1"/>
</dbReference>
<accession>A0A418YYD1</accession>
<dbReference type="RefSeq" id="WP_119743598.1">
    <property type="nucleotide sequence ID" value="NZ_QVRA01000001.1"/>
</dbReference>
<gene>
    <name evidence="2" type="ORF">D0Z70_01250</name>
</gene>
<reference evidence="2 3" key="1">
    <citation type="submission" date="2018-08" db="EMBL/GenBank/DDBJ databases">
        <title>Sphingobium sp. EO9.</title>
        <authorList>
            <person name="Park Y."/>
            <person name="Kim K.H."/>
            <person name="Jeon C.O."/>
        </authorList>
    </citation>
    <scope>NUCLEOTIDE SEQUENCE [LARGE SCALE GENOMIC DNA]</scope>
    <source>
        <strain evidence="2 3">EO9</strain>
    </source>
</reference>
<dbReference type="OrthoDB" id="9777711at2"/>
<evidence type="ECO:0000256" key="1">
    <source>
        <dbReference type="ARBA" id="ARBA00005254"/>
    </source>
</evidence>
<dbReference type="Proteomes" id="UP000283469">
    <property type="component" value="Unassembled WGS sequence"/>
</dbReference>
<evidence type="ECO:0000313" key="3">
    <source>
        <dbReference type="Proteomes" id="UP000283469"/>
    </source>
</evidence>
<dbReference type="InterPro" id="IPR029045">
    <property type="entry name" value="ClpP/crotonase-like_dom_sf"/>
</dbReference>
<dbReference type="PANTHER" id="PTHR43459">
    <property type="entry name" value="ENOYL-COA HYDRATASE"/>
    <property type="match status" value="1"/>
</dbReference>
<evidence type="ECO:0008006" key="4">
    <source>
        <dbReference type="Google" id="ProtNLM"/>
    </source>
</evidence>
<keyword evidence="3" id="KW-1185">Reference proteome</keyword>
<comment type="caution">
    <text evidence="2">The sequence shown here is derived from an EMBL/GenBank/DDBJ whole genome shotgun (WGS) entry which is preliminary data.</text>
</comment>
<dbReference type="AlphaFoldDB" id="A0A418YYD1"/>
<dbReference type="InterPro" id="IPR001753">
    <property type="entry name" value="Enoyl-CoA_hydra/iso"/>
</dbReference>
<dbReference type="GO" id="GO:0003824">
    <property type="term" value="F:catalytic activity"/>
    <property type="evidence" value="ECO:0007669"/>
    <property type="project" value="UniProtKB-ARBA"/>
</dbReference>
<dbReference type="EMBL" id="QVRA01000001">
    <property type="protein sequence ID" value="RJG57870.1"/>
    <property type="molecule type" value="Genomic_DNA"/>
</dbReference>
<sequence>MFNRLRFTIDDGIASIVLAHPEKLNVLSRELLADLIEAFDRARAEAARAVVLSAEGRAFSSGGDLSDPSTRAGDLSSLLEDAYHPTLRALLDLPMPVICAVNGKIVGGACGLVLACDLVIAAEDAVFDFAFTRIGLVPDCGLAWLLPRIVGRNRARHILLGARHIGAEQALALGMVERVVSVEALAPTALSVAHGIASQPAFALGLNKQLLVQAESLDLDALLAAEAEAQDRAGKSDDFKAVLASMDARRSP</sequence>
<dbReference type="Pfam" id="PF00378">
    <property type="entry name" value="ECH_1"/>
    <property type="match status" value="1"/>
</dbReference>
<dbReference type="SUPFAM" id="SSF52096">
    <property type="entry name" value="ClpP/crotonase"/>
    <property type="match status" value="1"/>
</dbReference>
<dbReference type="Gene3D" id="1.10.12.10">
    <property type="entry name" value="Lyase 2-enoyl-coa Hydratase, Chain A, domain 2"/>
    <property type="match status" value="1"/>
</dbReference>
<name>A0A418YYD1_9SPHN</name>